<evidence type="ECO:0000256" key="3">
    <source>
        <dbReference type="ARBA" id="ARBA00022692"/>
    </source>
</evidence>
<dbReference type="AlphaFoldDB" id="A0A0D0KUQ0"/>
<comment type="caution">
    <text evidence="8">The sequence shown here is derived from an EMBL/GenBank/DDBJ whole genome shotgun (WGS) entry which is preliminary data.</text>
</comment>
<dbReference type="GO" id="GO:0005886">
    <property type="term" value="C:plasma membrane"/>
    <property type="evidence" value="ECO:0007669"/>
    <property type="project" value="UniProtKB-SubCell"/>
</dbReference>
<sequence>MKSLSFFSLLSLAGRQLLRDARAGELRVLFFALLIAVASSTAIGYFGARLNEGMSLRATEFLGADLILRGSAPASAEQIDAGTSRGLEHAQVVEFSSVIASDEGIQLASVKAAGNGYPLRGELKSAAEPYAEEAVSQGPRPGEVWAEARLLAALNLKTGDDIEVGAKTLRLTRVLTYLPDEAGDFYSLTPHVLMHLDDLPATRVVQPGSRVRYIEQWNGSSDALASYRQALEPDLAAHQRFDDARDGSRSVGSALDRAERYLNLASLAAVLLAGVAVALSAARFASRRFDASALLRCLGLSRRQALGLFSLQLAILGLVASLSGALLGWLAQQLLFQLLQGLLPTQIPPGGLWPALAGIATGLVALAGFALPPLAALGRVPPLRVLRRDMLPVPASSWLVYGTALLALGLIMWRLSLDLPLTLALLGGGLVTALLLGGLLLLGLQSLRRLLARASLPWRLGLGQLLRRPLAAAGQSLAFGLILLAMALIALLRGELLDTWQDQLPADAPNHFALNVLPAERDAFAARLEQLSPHPAPLYPVVPGRLVMVNGDPVRQYVSKDSRGERAVRRDLSLTWGADLPEGNTLTAGQWWTGDKSQELPGVSVEDELAESLQIKLGDRLTFTVGGVNRDALVTSLREVDWNNFQPNFFMIFEPGTLQDLPVTYLTSFYLPPQQERQLVELSRAFPSVTLLQVEALLNQLRSILAQVTIAIEFVLLFVLAAGLAVLFAGLQSTLDERIHQGALLRALGAERKLLIQARRAEFGLLGATSGLLAALGCELVSFLLYRYAFQMAWQPHPWLLLLPLIGALLVATAGVLGTRRSLDASPLTVLREG</sequence>
<feature type="transmembrane region" description="Helical" evidence="6">
    <location>
        <begin position="305"/>
        <end position="331"/>
    </location>
</feature>
<feature type="transmembrane region" description="Helical" evidence="6">
    <location>
        <begin position="29"/>
        <end position="48"/>
    </location>
</feature>
<feature type="transmembrane region" description="Helical" evidence="6">
    <location>
        <begin position="465"/>
        <end position="492"/>
    </location>
</feature>
<feature type="transmembrane region" description="Helical" evidence="6">
    <location>
        <begin position="421"/>
        <end position="444"/>
    </location>
</feature>
<dbReference type="PANTHER" id="PTHR30287:SF1">
    <property type="entry name" value="INNER MEMBRANE PROTEIN"/>
    <property type="match status" value="1"/>
</dbReference>
<feature type="transmembrane region" description="Helical" evidence="6">
    <location>
        <begin position="798"/>
        <end position="818"/>
    </location>
</feature>
<dbReference type="PANTHER" id="PTHR30287">
    <property type="entry name" value="MEMBRANE COMPONENT OF PREDICTED ABC SUPERFAMILY METABOLITE UPTAKE TRANSPORTER"/>
    <property type="match status" value="1"/>
</dbReference>
<keyword evidence="5 6" id="KW-0472">Membrane</keyword>
<keyword evidence="3 6" id="KW-0812">Transmembrane</keyword>
<dbReference type="InterPro" id="IPR003838">
    <property type="entry name" value="ABC3_permease_C"/>
</dbReference>
<accession>A0A0D0KUQ0</accession>
<evidence type="ECO:0000313" key="8">
    <source>
        <dbReference type="EMBL" id="KIQ00794.1"/>
    </source>
</evidence>
<comment type="subcellular location">
    <subcellularLocation>
        <location evidence="1">Cell membrane</location>
        <topology evidence="1">Multi-pass membrane protein</topology>
    </subcellularLocation>
</comment>
<keyword evidence="4 6" id="KW-1133">Transmembrane helix</keyword>
<dbReference type="RefSeq" id="WP_042553779.1">
    <property type="nucleotide sequence ID" value="NZ_JXQW01000025.1"/>
</dbReference>
<evidence type="ECO:0000256" key="4">
    <source>
        <dbReference type="ARBA" id="ARBA00022989"/>
    </source>
</evidence>
<keyword evidence="2" id="KW-1003">Cell membrane</keyword>
<proteinExistence type="predicted"/>
<evidence type="ECO:0000313" key="9">
    <source>
        <dbReference type="Proteomes" id="UP000032068"/>
    </source>
</evidence>
<feature type="transmembrane region" description="Helical" evidence="6">
    <location>
        <begin position="763"/>
        <end position="786"/>
    </location>
</feature>
<feature type="transmembrane region" description="Helical" evidence="6">
    <location>
        <begin position="398"/>
        <end position="415"/>
    </location>
</feature>
<reference evidence="8 9" key="1">
    <citation type="submission" date="2014-12" db="EMBL/GenBank/DDBJ databases">
        <title>16Stimator: statistical estimation of ribosomal gene copy numbers from draft genome assemblies.</title>
        <authorList>
            <person name="Perisin M.A."/>
            <person name="Vetter M."/>
            <person name="Gilbert J.A."/>
            <person name="Bergelson J."/>
        </authorList>
    </citation>
    <scope>NUCLEOTIDE SEQUENCE [LARGE SCALE GENOMIC DNA]</scope>
    <source>
        <strain evidence="8 9">MEJ086</strain>
    </source>
</reference>
<dbReference type="Pfam" id="PF02687">
    <property type="entry name" value="FtsX"/>
    <property type="match status" value="1"/>
</dbReference>
<feature type="transmembrane region" description="Helical" evidence="6">
    <location>
        <begin position="351"/>
        <end position="377"/>
    </location>
</feature>
<dbReference type="EMBL" id="JXQW01000025">
    <property type="protein sequence ID" value="KIQ00794.1"/>
    <property type="molecule type" value="Genomic_DNA"/>
</dbReference>
<dbReference type="InterPro" id="IPR038766">
    <property type="entry name" value="Membrane_comp_ABC_pdt"/>
</dbReference>
<feature type="transmembrane region" description="Helical" evidence="6">
    <location>
        <begin position="704"/>
        <end position="731"/>
    </location>
</feature>
<feature type="domain" description="ABC3 transporter permease C-terminal" evidence="7">
    <location>
        <begin position="264"/>
        <end position="377"/>
    </location>
</feature>
<gene>
    <name evidence="8" type="ORF">RU08_10625</name>
</gene>
<name>A0A0D0KUQ0_9PSED</name>
<protein>
    <submittedName>
        <fullName evidence="8">ABC transporter permease</fullName>
    </submittedName>
</protein>
<dbReference type="OrthoDB" id="5292592at2"/>
<dbReference type="Proteomes" id="UP000032068">
    <property type="component" value="Unassembled WGS sequence"/>
</dbReference>
<evidence type="ECO:0000256" key="1">
    <source>
        <dbReference type="ARBA" id="ARBA00004651"/>
    </source>
</evidence>
<evidence type="ECO:0000256" key="2">
    <source>
        <dbReference type="ARBA" id="ARBA00022475"/>
    </source>
</evidence>
<organism evidence="8 9">
    <name type="scientific">Pseudomonas fulva</name>
    <dbReference type="NCBI Taxonomy" id="47880"/>
    <lineage>
        <taxon>Bacteria</taxon>
        <taxon>Pseudomonadati</taxon>
        <taxon>Pseudomonadota</taxon>
        <taxon>Gammaproteobacteria</taxon>
        <taxon>Pseudomonadales</taxon>
        <taxon>Pseudomonadaceae</taxon>
        <taxon>Pseudomonas</taxon>
    </lineage>
</organism>
<evidence type="ECO:0000256" key="5">
    <source>
        <dbReference type="ARBA" id="ARBA00023136"/>
    </source>
</evidence>
<evidence type="ECO:0000256" key="6">
    <source>
        <dbReference type="SAM" id="Phobius"/>
    </source>
</evidence>
<evidence type="ECO:0000259" key="7">
    <source>
        <dbReference type="Pfam" id="PF02687"/>
    </source>
</evidence>